<organism evidence="2 3">
    <name type="scientific">Vibrio superstes NBRC 103154</name>
    <dbReference type="NCBI Taxonomy" id="1219062"/>
    <lineage>
        <taxon>Bacteria</taxon>
        <taxon>Pseudomonadati</taxon>
        <taxon>Pseudomonadota</taxon>
        <taxon>Gammaproteobacteria</taxon>
        <taxon>Vibrionales</taxon>
        <taxon>Vibrionaceae</taxon>
        <taxon>Vibrio</taxon>
    </lineage>
</organism>
<evidence type="ECO:0000313" key="2">
    <source>
        <dbReference type="EMBL" id="GEM77922.1"/>
    </source>
</evidence>
<keyword evidence="1" id="KW-0472">Membrane</keyword>
<keyword evidence="1" id="KW-0812">Transmembrane</keyword>
<gene>
    <name evidence="2" type="ORF">VSU01S_01670</name>
</gene>
<comment type="caution">
    <text evidence="2">The sequence shown here is derived from an EMBL/GenBank/DDBJ whole genome shotgun (WGS) entry which is preliminary data.</text>
</comment>
<evidence type="ECO:0000313" key="3">
    <source>
        <dbReference type="Proteomes" id="UP000321113"/>
    </source>
</evidence>
<protein>
    <recommendedName>
        <fullName evidence="4">DUF1097 domain-containing protein</fullName>
    </recommendedName>
</protein>
<feature type="transmembrane region" description="Helical" evidence="1">
    <location>
        <begin position="33"/>
        <end position="53"/>
    </location>
</feature>
<feature type="transmembrane region" description="Helical" evidence="1">
    <location>
        <begin position="112"/>
        <end position="131"/>
    </location>
</feature>
<evidence type="ECO:0000256" key="1">
    <source>
        <dbReference type="SAM" id="Phobius"/>
    </source>
</evidence>
<feature type="transmembrane region" description="Helical" evidence="1">
    <location>
        <begin position="137"/>
        <end position="157"/>
    </location>
</feature>
<dbReference type="OrthoDB" id="2063545at2"/>
<name>A0A511QN17_9VIBR</name>
<accession>A0A511QN17</accession>
<dbReference type="InterPro" id="IPR009476">
    <property type="entry name" value="DUF1097"/>
</dbReference>
<dbReference type="AlphaFoldDB" id="A0A511QN17"/>
<dbReference type="EMBL" id="BJXK01000001">
    <property type="protein sequence ID" value="GEM77922.1"/>
    <property type="molecule type" value="Genomic_DNA"/>
</dbReference>
<sequence length="181" mass="19724">MKFSQFIFIPIIVAFLALTIQVLDQLVAPLMPVVGNVGFGWIAFIAWAMYFMAGCNIDGGIKTVCGYVAGIVASVAIMELGGAFAALGFFAFPVAIFFVVVPCICLERFPPFDFVPALFVGAGTFFGFMSYVSGATYVTATITELIYCLIGLGYGWMTVALRTRYEQYVEDHAHEGEHLPH</sequence>
<reference evidence="2 3" key="1">
    <citation type="submission" date="2019-07" db="EMBL/GenBank/DDBJ databases">
        <title>Whole genome shotgun sequence of Vibrio superstes NBRC 103154.</title>
        <authorList>
            <person name="Hosoyama A."/>
            <person name="Uohara A."/>
            <person name="Ohji S."/>
            <person name="Ichikawa N."/>
        </authorList>
    </citation>
    <scope>NUCLEOTIDE SEQUENCE [LARGE SCALE GENOMIC DNA]</scope>
    <source>
        <strain evidence="2 3">NBRC 103154</strain>
    </source>
</reference>
<keyword evidence="1" id="KW-1133">Transmembrane helix</keyword>
<proteinExistence type="predicted"/>
<feature type="transmembrane region" description="Helical" evidence="1">
    <location>
        <begin position="7"/>
        <end position="27"/>
    </location>
</feature>
<feature type="transmembrane region" description="Helical" evidence="1">
    <location>
        <begin position="84"/>
        <end position="105"/>
    </location>
</feature>
<feature type="transmembrane region" description="Helical" evidence="1">
    <location>
        <begin position="60"/>
        <end position="78"/>
    </location>
</feature>
<evidence type="ECO:0008006" key="4">
    <source>
        <dbReference type="Google" id="ProtNLM"/>
    </source>
</evidence>
<dbReference type="RefSeq" id="WP_119008892.1">
    <property type="nucleotide sequence ID" value="NZ_BJXK01000001.1"/>
</dbReference>
<dbReference type="Pfam" id="PF06496">
    <property type="entry name" value="DUF1097"/>
    <property type="match status" value="1"/>
</dbReference>
<keyword evidence="3" id="KW-1185">Reference proteome</keyword>
<dbReference type="Proteomes" id="UP000321113">
    <property type="component" value="Unassembled WGS sequence"/>
</dbReference>